<dbReference type="Pfam" id="PF06974">
    <property type="entry name" value="WS_DGAT_C"/>
    <property type="match status" value="1"/>
</dbReference>
<dbReference type="InterPro" id="IPR009721">
    <property type="entry name" value="O-acyltransferase_WSD1_C"/>
</dbReference>
<comment type="caution">
    <text evidence="2">The sequence shown here is derived from an EMBL/GenBank/DDBJ whole genome shotgun (WGS) entry which is preliminary data.</text>
</comment>
<dbReference type="OrthoDB" id="619536at2759"/>
<feature type="domain" description="O-acyltransferase WSD1 C-terminal" evidence="1">
    <location>
        <begin position="8"/>
        <end position="44"/>
    </location>
</feature>
<evidence type="ECO:0000259" key="1">
    <source>
        <dbReference type="Pfam" id="PF06974"/>
    </source>
</evidence>
<dbReference type="Proteomes" id="UP000708208">
    <property type="component" value="Unassembled WGS sequence"/>
</dbReference>
<feature type="non-terminal residue" evidence="2">
    <location>
        <position position="46"/>
    </location>
</feature>
<accession>A0A8J2JFS8</accession>
<dbReference type="AlphaFoldDB" id="A0A8J2JFS8"/>
<name>A0A8J2JFS8_9HEXA</name>
<reference evidence="2" key="1">
    <citation type="submission" date="2021-06" db="EMBL/GenBank/DDBJ databases">
        <authorList>
            <person name="Hodson N. C."/>
            <person name="Mongue J. A."/>
            <person name="Jaron S. K."/>
        </authorList>
    </citation>
    <scope>NUCLEOTIDE SEQUENCE</scope>
</reference>
<sequence length="46" mass="4878">MIKFLGSFAHATMTLSNIPGPAETVTMFGGDKLVDVGAWVPIKNTI</sequence>
<gene>
    <name evidence="2" type="ORF">AFUS01_LOCUS8724</name>
</gene>
<organism evidence="2 3">
    <name type="scientific">Allacma fusca</name>
    <dbReference type="NCBI Taxonomy" id="39272"/>
    <lineage>
        <taxon>Eukaryota</taxon>
        <taxon>Metazoa</taxon>
        <taxon>Ecdysozoa</taxon>
        <taxon>Arthropoda</taxon>
        <taxon>Hexapoda</taxon>
        <taxon>Collembola</taxon>
        <taxon>Symphypleona</taxon>
        <taxon>Sminthuridae</taxon>
        <taxon>Allacma</taxon>
    </lineage>
</organism>
<proteinExistence type="predicted"/>
<keyword evidence="3" id="KW-1185">Reference proteome</keyword>
<dbReference type="EMBL" id="CAJVCH010061062">
    <property type="protein sequence ID" value="CAG7719398.1"/>
    <property type="molecule type" value="Genomic_DNA"/>
</dbReference>
<evidence type="ECO:0000313" key="2">
    <source>
        <dbReference type="EMBL" id="CAG7719398.1"/>
    </source>
</evidence>
<evidence type="ECO:0000313" key="3">
    <source>
        <dbReference type="Proteomes" id="UP000708208"/>
    </source>
</evidence>
<protein>
    <recommendedName>
        <fullName evidence="1">O-acyltransferase WSD1 C-terminal domain-containing protein</fullName>
    </recommendedName>
</protein>